<name>A0ABR2HN73_9EUKA</name>
<reference evidence="1 2" key="1">
    <citation type="submission" date="2024-04" db="EMBL/GenBank/DDBJ databases">
        <title>Tritrichomonas musculus Genome.</title>
        <authorList>
            <person name="Alves-Ferreira E."/>
            <person name="Grigg M."/>
            <person name="Lorenzi H."/>
            <person name="Galac M."/>
        </authorList>
    </citation>
    <scope>NUCLEOTIDE SEQUENCE [LARGE SCALE GENOMIC DNA]</scope>
    <source>
        <strain evidence="1 2">EAF2021</strain>
    </source>
</reference>
<proteinExistence type="predicted"/>
<gene>
    <name evidence="1" type="ORF">M9Y10_018190</name>
</gene>
<accession>A0ABR2HN73</accession>
<evidence type="ECO:0000313" key="2">
    <source>
        <dbReference type="Proteomes" id="UP001470230"/>
    </source>
</evidence>
<evidence type="ECO:0000313" key="1">
    <source>
        <dbReference type="EMBL" id="KAK8850079.1"/>
    </source>
</evidence>
<organism evidence="1 2">
    <name type="scientific">Tritrichomonas musculus</name>
    <dbReference type="NCBI Taxonomy" id="1915356"/>
    <lineage>
        <taxon>Eukaryota</taxon>
        <taxon>Metamonada</taxon>
        <taxon>Parabasalia</taxon>
        <taxon>Tritrichomonadida</taxon>
        <taxon>Tritrichomonadidae</taxon>
        <taxon>Tritrichomonas</taxon>
    </lineage>
</organism>
<dbReference type="EMBL" id="JAPFFF010000024">
    <property type="protein sequence ID" value="KAK8850079.1"/>
    <property type="molecule type" value="Genomic_DNA"/>
</dbReference>
<protein>
    <submittedName>
        <fullName evidence="1">Uncharacterized protein</fullName>
    </submittedName>
</protein>
<sequence length="278" mass="31899">MVMGLGCRTIGIVGWVVLGSILPLRSLGLNPMPKQLIKNIRRGETPQKRAETLGKNAFEVFWKERNCFFKELIQTEEPTTEQTDIPEPSLSDLYKTALKKSFSYLEGIYGQPLPAEQHDELFNAVLEQILPFVNAIHRMDAFLAPFTNNPQEVFERLKTIATDYQNALSIDERDIYGPSFRQFYYKINLEGGAFNRSDKVAARTNFFAMPENFLPRHTVRFTKRIRKFQPQILLKRLVVSQLKSYSPSLHAMVFCGRYSVNSGKTTRKALKTLSANCY</sequence>
<keyword evidence="2" id="KW-1185">Reference proteome</keyword>
<comment type="caution">
    <text evidence="1">The sequence shown here is derived from an EMBL/GenBank/DDBJ whole genome shotgun (WGS) entry which is preliminary data.</text>
</comment>
<dbReference type="Proteomes" id="UP001470230">
    <property type="component" value="Unassembled WGS sequence"/>
</dbReference>